<evidence type="ECO:0000313" key="2">
    <source>
        <dbReference type="EnsemblMetazoa" id="ASTEI03136-PA"/>
    </source>
</evidence>
<dbReference type="VEuPathDB" id="VectorBase:ASTEI03136"/>
<feature type="compositionally biased region" description="Basic and acidic residues" evidence="1">
    <location>
        <begin position="1"/>
        <end position="11"/>
    </location>
</feature>
<feature type="compositionally biased region" description="Basic and acidic residues" evidence="1">
    <location>
        <begin position="21"/>
        <end position="33"/>
    </location>
</feature>
<feature type="region of interest" description="Disordered" evidence="1">
    <location>
        <begin position="1"/>
        <end position="64"/>
    </location>
</feature>
<reference evidence="2" key="2">
    <citation type="submission" date="2020-05" db="UniProtKB">
        <authorList>
            <consortium name="EnsemblMetazoa"/>
        </authorList>
    </citation>
    <scope>IDENTIFICATION</scope>
    <source>
        <strain evidence="2">Indian</strain>
    </source>
</reference>
<proteinExistence type="predicted"/>
<dbReference type="EnsemblMetazoa" id="ASTEI03136-RA">
    <property type="protein sequence ID" value="ASTEI03136-PA"/>
    <property type="gene ID" value="ASTEI03136"/>
</dbReference>
<feature type="region of interest" description="Disordered" evidence="1">
    <location>
        <begin position="94"/>
        <end position="138"/>
    </location>
</feature>
<feature type="region of interest" description="Disordered" evidence="1">
    <location>
        <begin position="375"/>
        <end position="418"/>
    </location>
</feature>
<dbReference type="Proteomes" id="UP000076408">
    <property type="component" value="Unassembled WGS sequence"/>
</dbReference>
<feature type="compositionally biased region" description="Polar residues" evidence="1">
    <location>
        <begin position="390"/>
        <end position="403"/>
    </location>
</feature>
<evidence type="ECO:0000256" key="1">
    <source>
        <dbReference type="SAM" id="MobiDB-lite"/>
    </source>
</evidence>
<sequence length="418" mass="45468">MERKEEKEKEKVKAHRKRSGEHHQPLHSTRRETLPTPPPDPTTPTSNADGLSHATPSAWDASACTGSYTETDPFKRLFTYREREAQFLRLLCESEPPPQDAGSGTGGTTKKPPGPGHSQSLPTTGSAGCPKDTAANEPGFESANEFLMLLNRAGPSVAAALSTKDAIDQLDRLHELIGQFLTLQEQNMRMHWQLKNVETLRKLKLMQIAIAKDPESFMISSGGLPEDTSDNDLLDNEIEQNLALLETILAAGNSASSKRSSSKRLPFSRSGHVRERSKSVINDEITNFQLHRKESSGRNYPLRRQSAVSDFKPKVSKWTKVKAAFKWEKTSALPANEIKSSEAMMIPVNNEVARYLRVPSIPCVGSSGDSVFSSSSGIVVSGGSAPGTPGENSLASSAENLTDMNEDNGGASGSNRER</sequence>
<protein>
    <submittedName>
        <fullName evidence="2">Uncharacterized protein</fullName>
    </submittedName>
</protein>
<dbReference type="STRING" id="30069.A0A182Y3V0"/>
<dbReference type="VEuPathDB" id="VectorBase:ASTEI20_031224"/>
<dbReference type="VEuPathDB" id="VectorBase:ASTE006909"/>
<dbReference type="OMA" id="RMHWQLK"/>
<keyword evidence="3" id="KW-1185">Reference proteome</keyword>
<feature type="compositionally biased region" description="Polar residues" evidence="1">
    <location>
        <begin position="117"/>
        <end position="126"/>
    </location>
</feature>
<name>A0A182Y3V0_ANOST</name>
<evidence type="ECO:0000313" key="3">
    <source>
        <dbReference type="Proteomes" id="UP000076408"/>
    </source>
</evidence>
<dbReference type="AlphaFoldDB" id="A0A182Y3V0"/>
<accession>A0A182Y3V0</accession>
<organism evidence="2 3">
    <name type="scientific">Anopheles stephensi</name>
    <name type="common">Indo-Pakistan malaria mosquito</name>
    <dbReference type="NCBI Taxonomy" id="30069"/>
    <lineage>
        <taxon>Eukaryota</taxon>
        <taxon>Metazoa</taxon>
        <taxon>Ecdysozoa</taxon>
        <taxon>Arthropoda</taxon>
        <taxon>Hexapoda</taxon>
        <taxon>Insecta</taxon>
        <taxon>Pterygota</taxon>
        <taxon>Neoptera</taxon>
        <taxon>Endopterygota</taxon>
        <taxon>Diptera</taxon>
        <taxon>Nematocera</taxon>
        <taxon>Culicoidea</taxon>
        <taxon>Culicidae</taxon>
        <taxon>Anophelinae</taxon>
        <taxon>Anopheles</taxon>
    </lineage>
</organism>
<reference evidence="3" key="1">
    <citation type="journal article" date="2014" name="Genome Biol.">
        <title>Genome analysis of a major urban malaria vector mosquito, Anopheles stephensi.</title>
        <authorList>
            <person name="Jiang X."/>
            <person name="Peery A."/>
            <person name="Hall A.B."/>
            <person name="Sharma A."/>
            <person name="Chen X.G."/>
            <person name="Waterhouse R.M."/>
            <person name="Komissarov A."/>
            <person name="Riehle M.M."/>
            <person name="Shouche Y."/>
            <person name="Sharakhova M.V."/>
            <person name="Lawson D."/>
            <person name="Pakpour N."/>
            <person name="Arensburger P."/>
            <person name="Davidson V.L."/>
            <person name="Eiglmeier K."/>
            <person name="Emrich S."/>
            <person name="George P."/>
            <person name="Kennedy R.C."/>
            <person name="Mane S.P."/>
            <person name="Maslen G."/>
            <person name="Oringanje C."/>
            <person name="Qi Y."/>
            <person name="Settlage R."/>
            <person name="Tojo M."/>
            <person name="Tubio J.M."/>
            <person name="Unger M.F."/>
            <person name="Wang B."/>
            <person name="Vernick K.D."/>
            <person name="Ribeiro J.M."/>
            <person name="James A.A."/>
            <person name="Michel K."/>
            <person name="Riehle M.A."/>
            <person name="Luckhart S."/>
            <person name="Sharakhov I.V."/>
            <person name="Tu Z."/>
        </authorList>
    </citation>
    <scope>NUCLEOTIDE SEQUENCE [LARGE SCALE GENOMIC DNA]</scope>
    <source>
        <strain evidence="3">Indian</strain>
    </source>
</reference>